<keyword evidence="9" id="KW-0175">Coiled coil</keyword>
<dbReference type="Pfam" id="PF00333">
    <property type="entry name" value="Ribosomal_S5"/>
    <property type="match status" value="1"/>
</dbReference>
<dbReference type="SUPFAM" id="SSF54211">
    <property type="entry name" value="Ribosomal protein S5 domain 2-like"/>
    <property type="match status" value="1"/>
</dbReference>
<comment type="similarity">
    <text evidence="1 7 8">Belongs to the universal ribosomal protein uS5 family.</text>
</comment>
<evidence type="ECO:0000256" key="7">
    <source>
        <dbReference type="HAMAP-Rule" id="MF_01307"/>
    </source>
</evidence>
<keyword evidence="3 7" id="KW-0694">RNA-binding</keyword>
<name>A0ABS5BIJ9_9MOLU</name>
<feature type="domain" description="S5 DRBM" evidence="10">
    <location>
        <begin position="15"/>
        <end position="78"/>
    </location>
</feature>
<keyword evidence="4 7" id="KW-0689">Ribosomal protein</keyword>
<comment type="subunit">
    <text evidence="7">Part of the 30S ribosomal subunit. Contacts proteins S4 and S8.</text>
</comment>
<evidence type="ECO:0000256" key="8">
    <source>
        <dbReference type="RuleBase" id="RU003823"/>
    </source>
</evidence>
<dbReference type="Gene3D" id="3.30.230.10">
    <property type="match status" value="1"/>
</dbReference>
<dbReference type="InterPro" id="IPR014721">
    <property type="entry name" value="Ribsml_uS5_D2-typ_fold_subgr"/>
</dbReference>
<dbReference type="PANTHER" id="PTHR48277:SF1">
    <property type="entry name" value="MITOCHONDRIAL RIBOSOMAL PROTEIN S5"/>
    <property type="match status" value="1"/>
</dbReference>
<feature type="coiled-coil region" evidence="9">
    <location>
        <begin position="54"/>
        <end position="81"/>
    </location>
</feature>
<evidence type="ECO:0000256" key="6">
    <source>
        <dbReference type="ARBA" id="ARBA00035255"/>
    </source>
</evidence>
<dbReference type="NCBIfam" id="TIGR01021">
    <property type="entry name" value="rpsE_bact"/>
    <property type="match status" value="1"/>
</dbReference>
<evidence type="ECO:0000313" key="11">
    <source>
        <dbReference type="EMBL" id="MBP3059402.1"/>
    </source>
</evidence>
<accession>A0ABS5BIJ9</accession>
<dbReference type="InterPro" id="IPR020568">
    <property type="entry name" value="Ribosomal_Su5_D2-typ_SF"/>
</dbReference>
<dbReference type="PROSITE" id="PS00585">
    <property type="entry name" value="RIBOSOMAL_S5"/>
    <property type="match status" value="1"/>
</dbReference>
<dbReference type="GO" id="GO:0005840">
    <property type="term" value="C:ribosome"/>
    <property type="evidence" value="ECO:0007669"/>
    <property type="project" value="UniProtKB-KW"/>
</dbReference>
<dbReference type="PROSITE" id="PS50881">
    <property type="entry name" value="S5_DSRBD"/>
    <property type="match status" value="1"/>
</dbReference>
<keyword evidence="5 7" id="KW-0687">Ribonucleoprotein</keyword>
<keyword evidence="2 7" id="KW-0699">rRNA-binding</keyword>
<evidence type="ECO:0000256" key="4">
    <source>
        <dbReference type="ARBA" id="ARBA00022980"/>
    </source>
</evidence>
<evidence type="ECO:0000256" key="2">
    <source>
        <dbReference type="ARBA" id="ARBA00022730"/>
    </source>
</evidence>
<comment type="function">
    <text evidence="7">Located at the back of the 30S subunit body where it stabilizes the conformation of the head with respect to the body.</text>
</comment>
<sequence length="184" mass="20457">MKNKKDANQFKKNIFEEKVIQIKRITKVVKGGRRFRFSALVVVGNKKGKVGFATGKAQEILEAIKKALEKAKKKLINVELAQGSTIFHEIIGVFGSTKIILKPASTGKGIIAGGKAARTIFELAGINDILAKSFGSRNSINVLRAVEDGLKKIRTIKKIEQIRGISLIEKFKDYKNEKNRNHIK</sequence>
<dbReference type="InterPro" id="IPR005712">
    <property type="entry name" value="Ribosomal_uS5_bac-type"/>
</dbReference>
<evidence type="ECO:0000256" key="3">
    <source>
        <dbReference type="ARBA" id="ARBA00022884"/>
    </source>
</evidence>
<dbReference type="SUPFAM" id="SSF54768">
    <property type="entry name" value="dsRNA-binding domain-like"/>
    <property type="match status" value="1"/>
</dbReference>
<evidence type="ECO:0000256" key="9">
    <source>
        <dbReference type="SAM" id="Coils"/>
    </source>
</evidence>
<dbReference type="InterPro" id="IPR005324">
    <property type="entry name" value="Ribosomal_uS5_C"/>
</dbReference>
<gene>
    <name evidence="7 11" type="primary">rpsE</name>
    <name evidence="11" type="ORF">FEF22_001210</name>
</gene>
<evidence type="ECO:0000256" key="1">
    <source>
        <dbReference type="ARBA" id="ARBA00008945"/>
    </source>
</evidence>
<dbReference type="InterPro" id="IPR013810">
    <property type="entry name" value="Ribosomal_uS5_N"/>
</dbReference>
<evidence type="ECO:0000313" key="12">
    <source>
        <dbReference type="Proteomes" id="UP001192346"/>
    </source>
</evidence>
<dbReference type="InterPro" id="IPR018192">
    <property type="entry name" value="Ribosomal_uS5_N_CS"/>
</dbReference>
<evidence type="ECO:0000259" key="10">
    <source>
        <dbReference type="PROSITE" id="PS50881"/>
    </source>
</evidence>
<reference evidence="11" key="1">
    <citation type="submission" date="2019-10" db="EMBL/GenBank/DDBJ databases">
        <title>Whole Genome Sequencing and Characterization of Texas Phoenix Palm Decline Phytoplasma Belongs to Lethal Yellowing (16SrIV) Group.</title>
        <authorList>
            <person name="Bao M."/>
        </authorList>
    </citation>
    <scope>NUCLEOTIDE SEQUENCE [LARGE SCALE GENOMIC DNA]</scope>
    <source>
        <strain evidence="11">ACPD</strain>
    </source>
</reference>
<dbReference type="Gene3D" id="3.30.160.20">
    <property type="match status" value="1"/>
</dbReference>
<dbReference type="Proteomes" id="UP001192346">
    <property type="component" value="Unassembled WGS sequence"/>
</dbReference>
<dbReference type="PANTHER" id="PTHR48277">
    <property type="entry name" value="MITOCHONDRIAL RIBOSOMAL PROTEIN S5"/>
    <property type="match status" value="1"/>
</dbReference>
<dbReference type="InterPro" id="IPR000851">
    <property type="entry name" value="Ribosomal_uS5"/>
</dbReference>
<comment type="caution">
    <text evidence="11">The sequence shown here is derived from an EMBL/GenBank/DDBJ whole genome shotgun (WGS) entry which is preliminary data.</text>
</comment>
<keyword evidence="12" id="KW-1185">Reference proteome</keyword>
<comment type="domain">
    <text evidence="7">The N-terminal domain interacts with the head of the 30S subunit; the C-terminal domain interacts with the body and contacts protein S4. The interaction surface between S4 and S5 is involved in control of translational fidelity.</text>
</comment>
<proteinExistence type="inferred from homology"/>
<dbReference type="EMBL" id="VBRA02000009">
    <property type="protein sequence ID" value="MBP3059402.1"/>
    <property type="molecule type" value="Genomic_DNA"/>
</dbReference>
<dbReference type="Pfam" id="PF03719">
    <property type="entry name" value="Ribosomal_S5_C"/>
    <property type="match status" value="1"/>
</dbReference>
<organism evidence="11 12">
    <name type="scientific">Texas Phoenix palm phytoplasma</name>
    <dbReference type="NCBI Taxonomy" id="176709"/>
    <lineage>
        <taxon>Bacteria</taxon>
        <taxon>Bacillati</taxon>
        <taxon>Mycoplasmatota</taxon>
        <taxon>Mollicutes</taxon>
        <taxon>Acholeplasmatales</taxon>
        <taxon>Acholeplasmataceae</taxon>
        <taxon>Candidatus Phytoplasma</taxon>
        <taxon>16SrIV (Coconut lethal yellows group)</taxon>
    </lineage>
</organism>
<evidence type="ECO:0000256" key="5">
    <source>
        <dbReference type="ARBA" id="ARBA00023274"/>
    </source>
</evidence>
<comment type="function">
    <text evidence="7">With S4 and S12 plays an important role in translational accuracy.</text>
</comment>
<protein>
    <recommendedName>
        <fullName evidence="6 7">Small ribosomal subunit protein uS5</fullName>
    </recommendedName>
</protein>
<dbReference type="HAMAP" id="MF_01307_B">
    <property type="entry name" value="Ribosomal_uS5_B"/>
    <property type="match status" value="1"/>
</dbReference>